<evidence type="ECO:0000256" key="2">
    <source>
        <dbReference type="ARBA" id="ARBA00022748"/>
    </source>
</evidence>
<evidence type="ECO:0000256" key="4">
    <source>
        <dbReference type="ARBA" id="ARBA00023284"/>
    </source>
</evidence>
<proteinExistence type="predicted"/>
<dbReference type="EMBL" id="QEPW01000010">
    <property type="protein sequence ID" value="RDE90655.1"/>
    <property type="molecule type" value="Genomic_DNA"/>
</dbReference>
<dbReference type="AlphaFoldDB" id="A0A369YZN7"/>
<reference evidence="6 7" key="1">
    <citation type="submission" date="2018-05" db="EMBL/GenBank/DDBJ databases">
        <title>Draft Genome Sequences for a Diverse set of 7 Haemophilus Species.</title>
        <authorList>
            <person name="Nichols M."/>
            <person name="Topaz N."/>
            <person name="Wang X."/>
            <person name="Wang X."/>
            <person name="Boxrud D."/>
        </authorList>
    </citation>
    <scope>NUCLEOTIDE SEQUENCE [LARGE SCALE GENOMIC DNA]</scope>
    <source>
        <strain evidence="6 7">C2008001710</strain>
    </source>
</reference>
<evidence type="ECO:0000313" key="7">
    <source>
        <dbReference type="Proteomes" id="UP000253910"/>
    </source>
</evidence>
<dbReference type="PROSITE" id="PS51352">
    <property type="entry name" value="THIOREDOXIN_2"/>
    <property type="match status" value="1"/>
</dbReference>
<dbReference type="SUPFAM" id="SSF52833">
    <property type="entry name" value="Thioredoxin-like"/>
    <property type="match status" value="1"/>
</dbReference>
<dbReference type="Pfam" id="PF00578">
    <property type="entry name" value="AhpC-TSA"/>
    <property type="match status" value="1"/>
</dbReference>
<keyword evidence="2" id="KW-0201">Cytochrome c-type biogenesis</keyword>
<dbReference type="RefSeq" id="WP_065243571.1">
    <property type="nucleotide sequence ID" value="NZ_QEPW01000010.1"/>
</dbReference>
<dbReference type="GO" id="GO:0016491">
    <property type="term" value="F:oxidoreductase activity"/>
    <property type="evidence" value="ECO:0007669"/>
    <property type="project" value="InterPro"/>
</dbReference>
<protein>
    <submittedName>
        <fullName evidence="6">TlpA family protein disulfide reductase</fullName>
    </submittedName>
</protein>
<dbReference type="InterPro" id="IPR013766">
    <property type="entry name" value="Thioredoxin_domain"/>
</dbReference>
<name>A0A369YZN7_HAEPA</name>
<gene>
    <name evidence="6" type="ORF">DPV87_06435</name>
</gene>
<dbReference type="PANTHER" id="PTHR42852:SF6">
    <property type="entry name" value="THIOL:DISULFIDE INTERCHANGE PROTEIN DSBE"/>
    <property type="match status" value="1"/>
</dbReference>
<dbReference type="Gene3D" id="3.40.30.10">
    <property type="entry name" value="Glutaredoxin"/>
    <property type="match status" value="1"/>
</dbReference>
<dbReference type="GO" id="GO:0030313">
    <property type="term" value="C:cell envelope"/>
    <property type="evidence" value="ECO:0007669"/>
    <property type="project" value="UniProtKB-SubCell"/>
</dbReference>
<dbReference type="Proteomes" id="UP000253910">
    <property type="component" value="Unassembled WGS sequence"/>
</dbReference>
<comment type="subcellular location">
    <subcellularLocation>
        <location evidence="1">Cell envelope</location>
    </subcellularLocation>
</comment>
<feature type="domain" description="Thioredoxin" evidence="5">
    <location>
        <begin position="26"/>
        <end position="159"/>
    </location>
</feature>
<dbReference type="InterPro" id="IPR050553">
    <property type="entry name" value="Thioredoxin_ResA/DsbE_sf"/>
</dbReference>
<dbReference type="InterPro" id="IPR036249">
    <property type="entry name" value="Thioredoxin-like_sf"/>
</dbReference>
<evidence type="ECO:0000256" key="3">
    <source>
        <dbReference type="ARBA" id="ARBA00023157"/>
    </source>
</evidence>
<keyword evidence="3" id="KW-1015">Disulfide bond</keyword>
<evidence type="ECO:0000259" key="5">
    <source>
        <dbReference type="PROSITE" id="PS51352"/>
    </source>
</evidence>
<evidence type="ECO:0000313" key="6">
    <source>
        <dbReference type="EMBL" id="RDE90655.1"/>
    </source>
</evidence>
<accession>A0A369YZN7</accession>
<comment type="caution">
    <text evidence="6">The sequence shown here is derived from an EMBL/GenBank/DDBJ whole genome shotgun (WGS) entry which is preliminary data.</text>
</comment>
<sequence>MKNKFVKLLAISAVIFGSVSCKDEVAAIGQKAPDIAAYDLQGKEVKLEDWKGTRLLTFWSETCGRCVAELKEFEKLAEANPNKVQLIAINVDGDKVDTKAVVAKRQLTLPVIKDQLKITAERYQLIGTPTSFVITPEGNIQAKYEGAIPAEDLDRLFKG</sequence>
<organism evidence="6 7">
    <name type="scientific">Haemophilus parainfluenzae</name>
    <dbReference type="NCBI Taxonomy" id="729"/>
    <lineage>
        <taxon>Bacteria</taxon>
        <taxon>Pseudomonadati</taxon>
        <taxon>Pseudomonadota</taxon>
        <taxon>Gammaproteobacteria</taxon>
        <taxon>Pasteurellales</taxon>
        <taxon>Pasteurellaceae</taxon>
        <taxon>Haemophilus</taxon>
    </lineage>
</organism>
<evidence type="ECO:0000256" key="1">
    <source>
        <dbReference type="ARBA" id="ARBA00004196"/>
    </source>
</evidence>
<dbReference type="InterPro" id="IPR000866">
    <property type="entry name" value="AhpC/TSA"/>
</dbReference>
<dbReference type="GO" id="GO:0017004">
    <property type="term" value="P:cytochrome complex assembly"/>
    <property type="evidence" value="ECO:0007669"/>
    <property type="project" value="UniProtKB-KW"/>
</dbReference>
<dbReference type="PROSITE" id="PS51257">
    <property type="entry name" value="PROKAR_LIPOPROTEIN"/>
    <property type="match status" value="1"/>
</dbReference>
<dbReference type="GO" id="GO:0016209">
    <property type="term" value="F:antioxidant activity"/>
    <property type="evidence" value="ECO:0007669"/>
    <property type="project" value="InterPro"/>
</dbReference>
<dbReference type="CDD" id="cd02966">
    <property type="entry name" value="TlpA_like_family"/>
    <property type="match status" value="1"/>
</dbReference>
<keyword evidence="4" id="KW-0676">Redox-active center</keyword>
<dbReference type="PANTHER" id="PTHR42852">
    <property type="entry name" value="THIOL:DISULFIDE INTERCHANGE PROTEIN DSBE"/>
    <property type="match status" value="1"/>
</dbReference>